<dbReference type="InterPro" id="IPR018511">
    <property type="entry name" value="Hemolysin-typ_Ca-bd_CS"/>
</dbReference>
<feature type="domain" description="Haemolysin-type calcium binding-related" evidence="4">
    <location>
        <begin position="81"/>
        <end position="124"/>
    </location>
</feature>
<dbReference type="Pfam" id="PF00353">
    <property type="entry name" value="HemolysinCabind"/>
    <property type="match status" value="4"/>
</dbReference>
<comment type="subcellular location">
    <subcellularLocation>
        <location evidence="1">Secreted</location>
    </subcellularLocation>
</comment>
<evidence type="ECO:0000256" key="1">
    <source>
        <dbReference type="ARBA" id="ARBA00004613"/>
    </source>
</evidence>
<organism evidence="5 6">
    <name type="scientific">Pseudomonas gingeri</name>
    <dbReference type="NCBI Taxonomy" id="117681"/>
    <lineage>
        <taxon>Bacteria</taxon>
        <taxon>Pseudomonadati</taxon>
        <taxon>Pseudomonadota</taxon>
        <taxon>Gammaproteobacteria</taxon>
        <taxon>Pseudomonadales</taxon>
        <taxon>Pseudomonadaceae</taxon>
        <taxon>Pseudomonas</taxon>
    </lineage>
</organism>
<proteinExistence type="predicted"/>
<feature type="non-terminal residue" evidence="5">
    <location>
        <position position="352"/>
    </location>
</feature>
<evidence type="ECO:0000256" key="2">
    <source>
        <dbReference type="ARBA" id="ARBA00022525"/>
    </source>
</evidence>
<accession>A0A7Y7XF40</accession>
<evidence type="ECO:0000256" key="3">
    <source>
        <dbReference type="ARBA" id="ARBA00022837"/>
    </source>
</evidence>
<dbReference type="InterPro" id="IPR011049">
    <property type="entry name" value="Serralysin-like_metalloprot_C"/>
</dbReference>
<dbReference type="SUPFAM" id="SSF51120">
    <property type="entry name" value="beta-Roll"/>
    <property type="match status" value="3"/>
</dbReference>
<dbReference type="GO" id="GO:0005576">
    <property type="term" value="C:extracellular region"/>
    <property type="evidence" value="ECO:0007669"/>
    <property type="project" value="UniProtKB-SubCell"/>
</dbReference>
<dbReference type="PANTHER" id="PTHR38340:SF1">
    <property type="entry name" value="S-LAYER PROTEIN"/>
    <property type="match status" value="1"/>
</dbReference>
<dbReference type="PRINTS" id="PR00313">
    <property type="entry name" value="CABNDNGRPT"/>
</dbReference>
<dbReference type="AlphaFoldDB" id="A0A7Y7XF40"/>
<dbReference type="InterPro" id="IPR050557">
    <property type="entry name" value="RTX_toxin/Mannuronan_C5-epim"/>
</dbReference>
<dbReference type="Gene3D" id="2.150.10.10">
    <property type="entry name" value="Serralysin-like metalloprotease, C-terminal"/>
    <property type="match status" value="4"/>
</dbReference>
<dbReference type="InterPro" id="IPR001343">
    <property type="entry name" value="Hemolysn_Ca-bd"/>
</dbReference>
<dbReference type="PANTHER" id="PTHR38340">
    <property type="entry name" value="S-LAYER PROTEIN"/>
    <property type="match status" value="1"/>
</dbReference>
<feature type="domain" description="Haemolysin-type calcium binding-related" evidence="4">
    <location>
        <begin position="273"/>
        <end position="316"/>
    </location>
</feature>
<keyword evidence="2" id="KW-0964">Secreted</keyword>
<evidence type="ECO:0000259" key="4">
    <source>
        <dbReference type="Pfam" id="PF06594"/>
    </source>
</evidence>
<dbReference type="RefSeq" id="WP_305729480.1">
    <property type="nucleotide sequence ID" value="NZ_JACAQB010000009.1"/>
</dbReference>
<dbReference type="Pfam" id="PF06594">
    <property type="entry name" value="HCBP_related"/>
    <property type="match status" value="2"/>
</dbReference>
<sequence>MLDGGAGDDVLDGGTGNDTLTGGTGNNTFLFGRGDGQDQVMYTYDATVGKLSTLQFKAGIAPSDVTLKQVYDPSFGPNTGLELSIAGTSDKITISGFFYSDSTANPYNPVQQVQFADGTTWDMATISTALRAGTAGDDNIRGTSADDTLTGGLGNDTLNGAGGNDLVDGGDGDDVLYGDIGNDTLLGGAGNDSLDGGVGNDVLDGGTGNDTLNGGTGNNTYLFGRGDGQDLVAYTYDTTVGKFSILQFKAGIAPSDVMLKQVYDPNFGSNAGLELSVVGTSDKITISGFFYSDSTANPYNPVQQVQFADGTTWDMAAITTALLAGTAGDDNIRGTSADDTLTGGLGNDTLNG</sequence>
<dbReference type="InterPro" id="IPR010566">
    <property type="entry name" value="Haemolys_ca-bd"/>
</dbReference>
<evidence type="ECO:0000313" key="5">
    <source>
        <dbReference type="EMBL" id="NWB98376.1"/>
    </source>
</evidence>
<reference evidence="5 6" key="1">
    <citation type="submission" date="2020-04" db="EMBL/GenBank/DDBJ databases">
        <title>Molecular characterization of pseudomonads from Agaricus bisporus reveal novel blotch 2 pathogens in Western Europe.</title>
        <authorList>
            <person name="Taparia T."/>
            <person name="Krijger M."/>
            <person name="Haynes E."/>
            <person name="Elpinstone J.G."/>
            <person name="Noble R."/>
            <person name="Van Der Wolf J."/>
        </authorList>
    </citation>
    <scope>NUCLEOTIDE SEQUENCE [LARGE SCALE GENOMIC DNA]</scope>
    <source>
        <strain evidence="5 6">H7001</strain>
    </source>
</reference>
<protein>
    <submittedName>
        <fullName evidence="5">RTX toxin</fullName>
    </submittedName>
</protein>
<evidence type="ECO:0000313" key="6">
    <source>
        <dbReference type="Proteomes" id="UP000539985"/>
    </source>
</evidence>
<dbReference type="EMBL" id="JACAQB010000009">
    <property type="protein sequence ID" value="NWB98376.1"/>
    <property type="molecule type" value="Genomic_DNA"/>
</dbReference>
<gene>
    <name evidence="5" type="ORF">HX882_20980</name>
</gene>
<dbReference type="PROSITE" id="PS00330">
    <property type="entry name" value="HEMOLYSIN_CALCIUM"/>
    <property type="match status" value="2"/>
</dbReference>
<dbReference type="Proteomes" id="UP000539985">
    <property type="component" value="Unassembled WGS sequence"/>
</dbReference>
<comment type="caution">
    <text evidence="5">The sequence shown here is derived from an EMBL/GenBank/DDBJ whole genome shotgun (WGS) entry which is preliminary data.</text>
</comment>
<keyword evidence="3" id="KW-0106">Calcium</keyword>
<dbReference type="GO" id="GO:0005509">
    <property type="term" value="F:calcium ion binding"/>
    <property type="evidence" value="ECO:0007669"/>
    <property type="project" value="InterPro"/>
</dbReference>
<name>A0A7Y7XF40_9PSED</name>